<organism evidence="10">
    <name type="scientific">Schistosoma haematobium</name>
    <name type="common">Blood fluke</name>
    <dbReference type="NCBI Taxonomy" id="6185"/>
    <lineage>
        <taxon>Eukaryota</taxon>
        <taxon>Metazoa</taxon>
        <taxon>Spiralia</taxon>
        <taxon>Lophotrochozoa</taxon>
        <taxon>Platyhelminthes</taxon>
        <taxon>Trematoda</taxon>
        <taxon>Digenea</taxon>
        <taxon>Strigeidida</taxon>
        <taxon>Schistosomatoidea</taxon>
        <taxon>Schistosomatidae</taxon>
        <taxon>Schistosoma</taxon>
    </lineage>
</organism>
<dbReference type="InterPro" id="IPR036638">
    <property type="entry name" value="HLH_DNA-bd_sf"/>
</dbReference>
<gene>
    <name evidence="10" type="ORF">MS3_03362</name>
</gene>
<keyword evidence="6" id="KW-0539">Nucleus</keyword>
<dbReference type="CDD" id="cd00130">
    <property type="entry name" value="PAS"/>
    <property type="match status" value="3"/>
</dbReference>
<dbReference type="CDD" id="cd18947">
    <property type="entry name" value="bHLH-PAS_ARNT"/>
    <property type="match status" value="1"/>
</dbReference>
<evidence type="ECO:0000256" key="4">
    <source>
        <dbReference type="ARBA" id="ARBA00023125"/>
    </source>
</evidence>
<evidence type="ECO:0000256" key="2">
    <source>
        <dbReference type="ARBA" id="ARBA00022737"/>
    </source>
</evidence>
<keyword evidence="4" id="KW-0238">DNA-binding</keyword>
<dbReference type="Gene3D" id="4.10.280.10">
    <property type="entry name" value="Helix-loop-helix DNA-binding domain"/>
    <property type="match status" value="1"/>
</dbReference>
<evidence type="ECO:0000259" key="9">
    <source>
        <dbReference type="PROSITE" id="PS50888"/>
    </source>
</evidence>
<dbReference type="SUPFAM" id="SSF55785">
    <property type="entry name" value="PYP-like sensor domain (PAS domain)"/>
    <property type="match status" value="3"/>
</dbReference>
<dbReference type="SMART" id="SM00091">
    <property type="entry name" value="PAS"/>
    <property type="match status" value="3"/>
</dbReference>
<evidence type="ECO:0000256" key="7">
    <source>
        <dbReference type="SAM" id="MobiDB-lite"/>
    </source>
</evidence>
<sequence>MFEVTSTRLSACKHDGGDHQQDKERYARESHCEIERRRRNKMTAYINELCEMVPTCSSLARKPDKLTILRMAVSHMKSIRGTGSTTSDGSYKPSFLSDQELKHLVLEAADGFLFVCQCDTGRIIYVSDSVTSVLNQTQSEWYQHTLYELCHPDDAEKICEQLTGSILPSQGASILGLTSQASLSTLSNSNSTNLTKQPAGSDLKMGPVASDSSPTSVSDLVSTHICASQRHNSPANLTNNICSSPAPGRILDLKSGTLKKEGHQSHLRGNMSSRRGFICRMRLGSAIQCAMQSDAGVVSSLGLTARARLRYRHTFGISSSGQCSYAVVHVTGFVKPYNPTIDPTPNNVQFIDQNNNKKLVISLFDGLISEESDFNPPISDNNHLGRSDTNNCSDVHVPQCLIALGRLQVVNKPEALDLYPHRFNEFLTRHSADTLITFCDQRVQNVLGLETNEVLGQAFGNLLPSSRDKISFQEVFDKAWKLKGQSFTIMVHMRSKLFTELLFVKCHLTAFVNPYSEEVEYVICTTSSMKAFESETSGSNPNSTYTENNSYGQTKADFFERTSHVTHANCSIVRDHINTTPIQPNPKSSTYIHSVNQAKESHLSTYWRHTNENTDHFDPGFAIQPSTTEMNLSSNIDHQSYPFSGQVDSSLNEPNSLHSLSCSNTQLIPQSNQEHANIQHHTDPASGDYLSSMPNNYGTLRNGTDFPTSDVQALNNFDHKRNNSLDVNCAFQASNLNTGDCIVQTSESGLTRPSAICFMPSDSVGDCGCDITENMSPHTMSYLNMNRPFGNHETYLPSIDIASDSRTYRQPITDHPTSAFHGWYDPTLPSSSISTSESSSIPSDIYHQPVANNHTQDDLSASDFVYTQPHILQTNNETNNYGLISEESDFNPPISDNNHLGRSDTNNCSDVHVPQCLIALGRLQVVNKPEALDLYPHRFNEFLTRHSADTLITFCDQRVQNVLGLETNEVLGQAFGNLLPSSRDKISFQEVFDKAWKLKGQSFTIMVHMRSKLFTELLFVKCHLTAFVNPYSEEVEYVICTTSSMKAFESETSGSNPNSTYTENNSYGQTKADFFERTSHVTHANCSIVRDHINTTPIQPNPKSSTYIHSVNQAKESHLSTYWRHTNENTDHFDPGFAIQPSTTEMNLSSNIDHQSYPFSGQVDSSLNEPNSLHSLSCSNTQLIPQSNQEHANIQHHTDPASGDYLSSMPNNYGTLRNGTDFPTSDVQALNNFDHKRNNSLDVNCAFQASNLNTGDCIVQTSESGLTRPSAICFMPSDSVGDCGCDITENMSPHTMSYLNMNRPFGNHETYLPSIDIASDSRTYRQPITDHPTSAFHGWYDPTLPSSSISTSESSSIPSDIYHQPVANNHTQDDLSASDFVYTQPHILQTNNETNNCMQQNPLQQPSYDYFKYTVQ</sequence>
<protein>
    <submittedName>
        <fullName evidence="10">Aryl hydrocarbon receptor nuclear translocator-like protein</fullName>
    </submittedName>
</protein>
<dbReference type="PROSITE" id="PS50112">
    <property type="entry name" value="PAS"/>
    <property type="match status" value="1"/>
</dbReference>
<keyword evidence="2" id="KW-0677">Repeat</keyword>
<dbReference type="EMBL" id="KL250659">
    <property type="protein sequence ID" value="KGB35120.1"/>
    <property type="molecule type" value="Genomic_DNA"/>
</dbReference>
<dbReference type="InterPro" id="IPR050933">
    <property type="entry name" value="Circadian_TF"/>
</dbReference>
<keyword evidence="10" id="KW-0675">Receptor</keyword>
<dbReference type="PRINTS" id="PR00785">
    <property type="entry name" value="NCTRNSLOCATR"/>
</dbReference>
<dbReference type="STRING" id="6185.A0A094ZKF4"/>
<keyword evidence="5" id="KW-0804">Transcription</keyword>
<feature type="compositionally biased region" description="Low complexity" evidence="7">
    <location>
        <begin position="186"/>
        <end position="195"/>
    </location>
</feature>
<dbReference type="InterPro" id="IPR011598">
    <property type="entry name" value="bHLH_dom"/>
</dbReference>
<dbReference type="InterPro" id="IPR001067">
    <property type="entry name" value="Nuc_translocat"/>
</dbReference>
<dbReference type="PANTHER" id="PTHR23042">
    <property type="entry name" value="CIRCADIAN PROTEIN CLOCK/ARNT/BMAL/PAS"/>
    <property type="match status" value="1"/>
</dbReference>
<feature type="domain" description="PAS" evidence="8">
    <location>
        <begin position="98"/>
        <end position="169"/>
    </location>
</feature>
<reference evidence="10" key="1">
    <citation type="journal article" date="2012" name="Nat. Genet.">
        <title>Whole-genome sequence of Schistosoma haematobium.</title>
        <authorList>
            <person name="Young N.D."/>
            <person name="Jex A.R."/>
            <person name="Li B."/>
            <person name="Liu S."/>
            <person name="Yang L."/>
            <person name="Xiong Z."/>
            <person name="Li Y."/>
            <person name="Cantacessi C."/>
            <person name="Hall R.S."/>
            <person name="Xu X."/>
            <person name="Chen F."/>
            <person name="Wu X."/>
            <person name="Zerlotini A."/>
            <person name="Oliveira G."/>
            <person name="Hofmann A."/>
            <person name="Zhang G."/>
            <person name="Fang X."/>
            <person name="Kang Y."/>
            <person name="Campbell B.E."/>
            <person name="Loukas A."/>
            <person name="Ranganathan S."/>
            <person name="Rollinson D."/>
            <person name="Rinaldi G."/>
            <person name="Brindley P.J."/>
            <person name="Yang H."/>
            <person name="Wang J."/>
            <person name="Wang J."/>
            <person name="Gasser R.B."/>
        </authorList>
    </citation>
    <scope>NUCLEOTIDE SEQUENCE [LARGE SCALE GENOMIC DNA]</scope>
</reference>
<dbReference type="Pfam" id="PF00010">
    <property type="entry name" value="HLH"/>
    <property type="match status" value="1"/>
</dbReference>
<evidence type="ECO:0000256" key="1">
    <source>
        <dbReference type="ARBA" id="ARBA00004123"/>
    </source>
</evidence>
<dbReference type="FunFam" id="4.10.280.10:FF:000011">
    <property type="entry name" value="Aryl hydrocarbon receptor nuclear translocator 2"/>
    <property type="match status" value="1"/>
</dbReference>
<accession>A0A094ZKF4</accession>
<dbReference type="InterPro" id="IPR035965">
    <property type="entry name" value="PAS-like_dom_sf"/>
</dbReference>
<name>A0A094ZKF4_SCHHA</name>
<evidence type="ECO:0000259" key="8">
    <source>
        <dbReference type="PROSITE" id="PS50112"/>
    </source>
</evidence>
<evidence type="ECO:0000256" key="5">
    <source>
        <dbReference type="ARBA" id="ARBA00023163"/>
    </source>
</evidence>
<dbReference type="GO" id="GO:0005737">
    <property type="term" value="C:cytoplasm"/>
    <property type="evidence" value="ECO:0007669"/>
    <property type="project" value="InterPro"/>
</dbReference>
<proteinExistence type="predicted"/>
<dbReference type="SMART" id="SM00353">
    <property type="entry name" value="HLH"/>
    <property type="match status" value="1"/>
</dbReference>
<dbReference type="PROSITE" id="PS50888">
    <property type="entry name" value="BHLH"/>
    <property type="match status" value="1"/>
</dbReference>
<keyword evidence="3" id="KW-0805">Transcription regulation</keyword>
<dbReference type="Gene3D" id="3.30.450.20">
    <property type="entry name" value="PAS domain"/>
    <property type="match status" value="3"/>
</dbReference>
<evidence type="ECO:0000313" key="10">
    <source>
        <dbReference type="EMBL" id="KGB35120.1"/>
    </source>
</evidence>
<dbReference type="GO" id="GO:0046983">
    <property type="term" value="F:protein dimerization activity"/>
    <property type="evidence" value="ECO:0007669"/>
    <property type="project" value="InterPro"/>
</dbReference>
<dbReference type="GO" id="GO:0005634">
    <property type="term" value="C:nucleus"/>
    <property type="evidence" value="ECO:0007669"/>
    <property type="project" value="UniProtKB-SubCell"/>
</dbReference>
<dbReference type="GO" id="GO:0003677">
    <property type="term" value="F:DNA binding"/>
    <property type="evidence" value="ECO:0007669"/>
    <property type="project" value="UniProtKB-KW"/>
</dbReference>
<dbReference type="Pfam" id="PF14598">
    <property type="entry name" value="PAS_11"/>
    <property type="match status" value="2"/>
</dbReference>
<feature type="domain" description="BHLH" evidence="9">
    <location>
        <begin position="26"/>
        <end position="79"/>
    </location>
</feature>
<evidence type="ECO:0000256" key="6">
    <source>
        <dbReference type="ARBA" id="ARBA00023242"/>
    </source>
</evidence>
<dbReference type="GO" id="GO:0003700">
    <property type="term" value="F:DNA-binding transcription factor activity"/>
    <property type="evidence" value="ECO:0007669"/>
    <property type="project" value="InterPro"/>
</dbReference>
<evidence type="ECO:0000256" key="3">
    <source>
        <dbReference type="ARBA" id="ARBA00023015"/>
    </source>
</evidence>
<dbReference type="GO" id="GO:0005667">
    <property type="term" value="C:transcription regulator complex"/>
    <property type="evidence" value="ECO:0007669"/>
    <property type="project" value="InterPro"/>
</dbReference>
<dbReference type="SUPFAM" id="SSF47459">
    <property type="entry name" value="HLH, helix-loop-helix DNA-binding domain"/>
    <property type="match status" value="1"/>
</dbReference>
<comment type="subcellular location">
    <subcellularLocation>
        <location evidence="1">Nucleus</location>
    </subcellularLocation>
</comment>
<feature type="region of interest" description="Disordered" evidence="7">
    <location>
        <begin position="186"/>
        <end position="214"/>
    </location>
</feature>
<dbReference type="InterPro" id="IPR000014">
    <property type="entry name" value="PAS"/>
</dbReference>